<dbReference type="Proteomes" id="UP000494119">
    <property type="component" value="Unassembled WGS sequence"/>
</dbReference>
<accession>A0A6J5H2S0</accession>
<dbReference type="EMBL" id="CADIKL010000080">
    <property type="protein sequence ID" value="CAB3810229.1"/>
    <property type="molecule type" value="Genomic_DNA"/>
</dbReference>
<protein>
    <submittedName>
        <fullName evidence="2">Uncharacterized protein</fullName>
    </submittedName>
</protein>
<evidence type="ECO:0000313" key="2">
    <source>
        <dbReference type="EMBL" id="CAB3810229.1"/>
    </source>
</evidence>
<name>A0A6J5H2S0_9BURK</name>
<feature type="transmembrane region" description="Helical" evidence="1">
    <location>
        <begin position="215"/>
        <end position="236"/>
    </location>
</feature>
<keyword evidence="3" id="KW-1185">Reference proteome</keyword>
<dbReference type="AlphaFoldDB" id="A0A6J5H2S0"/>
<gene>
    <name evidence="2" type="ORF">LMG28688_07193</name>
</gene>
<organism evidence="2 3">
    <name type="scientific">Paraburkholderia caffeinitolerans</name>
    <dbReference type="NCBI Taxonomy" id="1723730"/>
    <lineage>
        <taxon>Bacteria</taxon>
        <taxon>Pseudomonadati</taxon>
        <taxon>Pseudomonadota</taxon>
        <taxon>Betaproteobacteria</taxon>
        <taxon>Burkholderiales</taxon>
        <taxon>Burkholderiaceae</taxon>
        <taxon>Paraburkholderia</taxon>
    </lineage>
</organism>
<keyword evidence="1" id="KW-0472">Membrane</keyword>
<proteinExistence type="predicted"/>
<feature type="transmembrane region" description="Helical" evidence="1">
    <location>
        <begin position="171"/>
        <end position="188"/>
    </location>
</feature>
<keyword evidence="1" id="KW-1133">Transmembrane helix</keyword>
<reference evidence="2 3" key="1">
    <citation type="submission" date="2020-04" db="EMBL/GenBank/DDBJ databases">
        <authorList>
            <person name="De Canck E."/>
        </authorList>
    </citation>
    <scope>NUCLEOTIDE SEQUENCE [LARGE SCALE GENOMIC DNA]</scope>
    <source>
        <strain evidence="2 3">LMG 28688</strain>
    </source>
</reference>
<feature type="transmembrane region" description="Helical" evidence="1">
    <location>
        <begin position="144"/>
        <end position="165"/>
    </location>
</feature>
<evidence type="ECO:0000313" key="3">
    <source>
        <dbReference type="Proteomes" id="UP000494119"/>
    </source>
</evidence>
<sequence length="243" mass="25922">MPLLWPNPMVTPMLPLDPLFVPDWLAVFRAASRFTLPSASSVALLPALISLPTTLMLLFAPAPEAAMTTLFPAARVLPAAVLEFADEWLLLWLVPNETFTPMPPACVGSLATASQAFLPARPVVAAASASSRGSPFVCFTSLRIWFAVCAAASTGLLIPAVIAVWLNDCCWFWLAVLFAASTVTVLPARPRSWPAYSALPVTCASLPAEMLRLPLTAPIVLALFVTCVSCCASVVLRTPKLYP</sequence>
<keyword evidence="1" id="KW-0812">Transmembrane</keyword>
<evidence type="ECO:0000256" key="1">
    <source>
        <dbReference type="SAM" id="Phobius"/>
    </source>
</evidence>